<feature type="domain" description="Histone RNA hairpin-binding protein RNA-binding" evidence="4">
    <location>
        <begin position="100"/>
        <end position="130"/>
    </location>
</feature>
<proteinExistence type="inferred from homology"/>
<dbReference type="Gene3D" id="1.10.8.1120">
    <property type="entry name" value="Histone RNA hairpin-binding protein RNA-binding domain"/>
    <property type="match status" value="1"/>
</dbReference>
<name>A0A2P4SLF5_BAMTH</name>
<keyword evidence="2" id="KW-0694">RNA-binding</keyword>
<evidence type="ECO:0000313" key="5">
    <source>
        <dbReference type="EMBL" id="POI24951.1"/>
    </source>
</evidence>
<evidence type="ECO:0000256" key="2">
    <source>
        <dbReference type="ARBA" id="ARBA00022884"/>
    </source>
</evidence>
<keyword evidence="6" id="KW-1185">Reference proteome</keyword>
<dbReference type="Proteomes" id="UP000237246">
    <property type="component" value="Unassembled WGS sequence"/>
</dbReference>
<dbReference type="GO" id="GO:0005737">
    <property type="term" value="C:cytoplasm"/>
    <property type="evidence" value="ECO:0007669"/>
    <property type="project" value="TreeGrafter"/>
</dbReference>
<evidence type="ECO:0000313" key="6">
    <source>
        <dbReference type="Proteomes" id="UP000237246"/>
    </source>
</evidence>
<organism evidence="5 6">
    <name type="scientific">Bambusicola thoracicus</name>
    <name type="common">Chinese bamboo-partridge</name>
    <name type="synonym">Perdix thoracica</name>
    <dbReference type="NCBI Taxonomy" id="9083"/>
    <lineage>
        <taxon>Eukaryota</taxon>
        <taxon>Metazoa</taxon>
        <taxon>Chordata</taxon>
        <taxon>Craniata</taxon>
        <taxon>Vertebrata</taxon>
        <taxon>Euteleostomi</taxon>
        <taxon>Archelosauria</taxon>
        <taxon>Archosauria</taxon>
        <taxon>Dinosauria</taxon>
        <taxon>Saurischia</taxon>
        <taxon>Theropoda</taxon>
        <taxon>Coelurosauria</taxon>
        <taxon>Aves</taxon>
        <taxon>Neognathae</taxon>
        <taxon>Galloanserae</taxon>
        <taxon>Galliformes</taxon>
        <taxon>Phasianidae</taxon>
        <taxon>Perdicinae</taxon>
        <taxon>Bambusicola</taxon>
    </lineage>
</organism>
<dbReference type="GO" id="GO:0051028">
    <property type="term" value="P:mRNA transport"/>
    <property type="evidence" value="ECO:0007669"/>
    <property type="project" value="TreeGrafter"/>
</dbReference>
<feature type="region of interest" description="Disordered" evidence="3">
    <location>
        <begin position="134"/>
        <end position="160"/>
    </location>
</feature>
<dbReference type="EMBL" id="PPHD01037383">
    <property type="protein sequence ID" value="POI24951.1"/>
    <property type="molecule type" value="Genomic_DNA"/>
</dbReference>
<protein>
    <recommendedName>
        <fullName evidence="4">Histone RNA hairpin-binding protein RNA-binding domain-containing protein</fullName>
    </recommendedName>
</protein>
<evidence type="ECO:0000256" key="3">
    <source>
        <dbReference type="SAM" id="MobiDB-lite"/>
    </source>
</evidence>
<accession>A0A2P4SLF5</accession>
<dbReference type="PANTHER" id="PTHR17408">
    <property type="entry name" value="HISTONE RNA HAIRPIN-BINDING PROTEIN"/>
    <property type="match status" value="1"/>
</dbReference>
<comment type="caution">
    <text evidence="5">The sequence shown here is derived from an EMBL/GenBank/DDBJ whole genome shotgun (WGS) entry which is preliminary data.</text>
</comment>
<dbReference type="InterPro" id="IPR038294">
    <property type="entry name" value="SLBP_RNA_bind_sf"/>
</dbReference>
<dbReference type="GO" id="GO:0071204">
    <property type="term" value="C:histone pre-mRNA 3'end processing complex"/>
    <property type="evidence" value="ECO:0007669"/>
    <property type="project" value="TreeGrafter"/>
</dbReference>
<comment type="similarity">
    <text evidence="1">Belongs to the SLBP family.</text>
</comment>
<dbReference type="InterPro" id="IPR026502">
    <property type="entry name" value="SLBP1/SLBP2"/>
</dbReference>
<reference evidence="5 6" key="1">
    <citation type="submission" date="2018-01" db="EMBL/GenBank/DDBJ databases">
        <title>Comparison of the Chinese Bamboo Partridge and Red Junglefowl genome sequences highlights the importance of demography in genome evolution.</title>
        <authorList>
            <person name="Tiley G.P."/>
            <person name="Kimball R.T."/>
            <person name="Braun E.L."/>
            <person name="Burleigh J.G."/>
        </authorList>
    </citation>
    <scope>NUCLEOTIDE SEQUENCE [LARGE SCALE GENOMIC DNA]</scope>
    <source>
        <strain evidence="5">RTK389</strain>
        <tissue evidence="5">Blood</tissue>
    </source>
</reference>
<dbReference type="AlphaFoldDB" id="A0A2P4SLF5"/>
<evidence type="ECO:0000256" key="1">
    <source>
        <dbReference type="ARBA" id="ARBA00006151"/>
    </source>
</evidence>
<dbReference type="Pfam" id="PF15247">
    <property type="entry name" value="SLBP_RNA_bind"/>
    <property type="match status" value="1"/>
</dbReference>
<dbReference type="GO" id="GO:0071207">
    <property type="term" value="F:histone pre-mRNA stem-loop binding"/>
    <property type="evidence" value="ECO:0007669"/>
    <property type="project" value="TreeGrafter"/>
</dbReference>
<dbReference type="GO" id="GO:0003729">
    <property type="term" value="F:mRNA binding"/>
    <property type="evidence" value="ECO:0007669"/>
    <property type="project" value="InterPro"/>
</dbReference>
<gene>
    <name evidence="5" type="ORF">CIB84_011299</name>
</gene>
<sequence length="195" mass="21922">MRRAGCYQVANRGDGGEGVKYNRTFLLPFSFTTPEGPGPLSRCLDWATAVEEDEMRTSVNKEIARYRRKLLVNEFSRERKSSSGSSDSKESTVTVELETDEVVLMRRQKQINYGKNTIAYDRYIKEVPSSPVDLGEMETESIGSNSTESQTSCRDNYDTCSGTPTKVRHIDYQAEGEFDLEACLSEPLKDLNSVS</sequence>
<dbReference type="PANTHER" id="PTHR17408:SF7">
    <property type="entry name" value="HISTONE RNA HAIRPIN-BINDING PROTEIN"/>
    <property type="match status" value="1"/>
</dbReference>
<dbReference type="OrthoDB" id="265795at2759"/>
<evidence type="ECO:0000259" key="4">
    <source>
        <dbReference type="Pfam" id="PF15247"/>
    </source>
</evidence>
<feature type="compositionally biased region" description="Polar residues" evidence="3">
    <location>
        <begin position="141"/>
        <end position="160"/>
    </location>
</feature>
<dbReference type="InterPro" id="IPR029344">
    <property type="entry name" value="SLBP_RNA_bind"/>
</dbReference>
<dbReference type="GO" id="GO:0006398">
    <property type="term" value="P:mRNA 3'-end processing by stem-loop binding and cleavage"/>
    <property type="evidence" value="ECO:0007669"/>
    <property type="project" value="TreeGrafter"/>
</dbReference>